<keyword evidence="2" id="KW-0223">Dioxygenase</keyword>
<dbReference type="PANTHER" id="PTHR12463">
    <property type="entry name" value="OXYGENASE-RELATED"/>
    <property type="match status" value="1"/>
</dbReference>
<gene>
    <name evidence="2" type="ORF">JI739_20795</name>
</gene>
<dbReference type="InterPro" id="IPR032857">
    <property type="entry name" value="ALKBH4"/>
</dbReference>
<evidence type="ECO:0000259" key="1">
    <source>
        <dbReference type="PROSITE" id="PS51471"/>
    </source>
</evidence>
<dbReference type="Proteomes" id="UP000613011">
    <property type="component" value="Unassembled WGS sequence"/>
</dbReference>
<protein>
    <submittedName>
        <fullName evidence="2">Alpha-ketoglutarate-dependent dioxygenase AlkB</fullName>
    </submittedName>
</protein>
<accession>A0A936ZUG4</accession>
<dbReference type="GO" id="GO:0032451">
    <property type="term" value="F:demethylase activity"/>
    <property type="evidence" value="ECO:0007669"/>
    <property type="project" value="TreeGrafter"/>
</dbReference>
<dbReference type="PANTHER" id="PTHR12463:SF1">
    <property type="entry name" value="2-OXOGLUTARATE AND FE-DEPENDENT OXYGENASE FAMILY PROTEIN"/>
    <property type="match status" value="1"/>
</dbReference>
<dbReference type="Pfam" id="PF13532">
    <property type="entry name" value="2OG-FeII_Oxy_2"/>
    <property type="match status" value="1"/>
</dbReference>
<dbReference type="GO" id="GO:0070988">
    <property type="term" value="P:demethylation"/>
    <property type="evidence" value="ECO:0007669"/>
    <property type="project" value="InterPro"/>
</dbReference>
<dbReference type="EMBL" id="JAEQNA010000009">
    <property type="protein sequence ID" value="MBL0422786.1"/>
    <property type="molecule type" value="Genomic_DNA"/>
</dbReference>
<comment type="caution">
    <text evidence="2">The sequence shown here is derived from an EMBL/GenBank/DDBJ whole genome shotgun (WGS) entry which is preliminary data.</text>
</comment>
<dbReference type="SUPFAM" id="SSF51197">
    <property type="entry name" value="Clavaminate synthase-like"/>
    <property type="match status" value="1"/>
</dbReference>
<dbReference type="PROSITE" id="PS51471">
    <property type="entry name" value="FE2OG_OXY"/>
    <property type="match status" value="1"/>
</dbReference>
<dbReference type="RefSeq" id="WP_201685918.1">
    <property type="nucleotide sequence ID" value="NZ_JAEQNA010000009.1"/>
</dbReference>
<dbReference type="InterPro" id="IPR027450">
    <property type="entry name" value="AlkB-like"/>
</dbReference>
<organism evidence="2 3">
    <name type="scientific">Ramlibacter aurantiacus</name>
    <dbReference type="NCBI Taxonomy" id="2801330"/>
    <lineage>
        <taxon>Bacteria</taxon>
        <taxon>Pseudomonadati</taxon>
        <taxon>Pseudomonadota</taxon>
        <taxon>Betaproteobacteria</taxon>
        <taxon>Burkholderiales</taxon>
        <taxon>Comamonadaceae</taxon>
        <taxon>Ramlibacter</taxon>
    </lineage>
</organism>
<sequence>MQDLELDLFGGEETPLPEGMRYQSAFLSAADEQELLEHLSRLPLQAMDYKGWQAQRRVASFGSAYDFTDGRLRTREPIPEWLLPLRDRIARWAQHAPVEFADALVAEYSPGTPLGWHRDVPEFEDIVGVSLLGTATMRLRLYPPPAGGRPSPDLRLRLAPRSIYLLHGPGRWAWQHRIMPTPELRYSITFRTRRQGTSAASRSR</sequence>
<name>A0A936ZUG4_9BURK</name>
<proteinExistence type="predicted"/>
<evidence type="ECO:0000313" key="3">
    <source>
        <dbReference type="Proteomes" id="UP000613011"/>
    </source>
</evidence>
<keyword evidence="2" id="KW-0560">Oxidoreductase</keyword>
<keyword evidence="3" id="KW-1185">Reference proteome</keyword>
<dbReference type="Gene3D" id="2.60.120.590">
    <property type="entry name" value="Alpha-ketoglutarate-dependent dioxygenase AlkB-like"/>
    <property type="match status" value="1"/>
</dbReference>
<feature type="domain" description="Fe2OG dioxygenase" evidence="1">
    <location>
        <begin position="99"/>
        <end position="194"/>
    </location>
</feature>
<evidence type="ECO:0000313" key="2">
    <source>
        <dbReference type="EMBL" id="MBL0422786.1"/>
    </source>
</evidence>
<dbReference type="GO" id="GO:0051213">
    <property type="term" value="F:dioxygenase activity"/>
    <property type="evidence" value="ECO:0007669"/>
    <property type="project" value="UniProtKB-KW"/>
</dbReference>
<dbReference type="InterPro" id="IPR037151">
    <property type="entry name" value="AlkB-like_sf"/>
</dbReference>
<dbReference type="AlphaFoldDB" id="A0A936ZUG4"/>
<reference evidence="2" key="1">
    <citation type="submission" date="2021-01" db="EMBL/GenBank/DDBJ databases">
        <title>Ramlibacter sp. strain AW1 16S ribosomal RNA gene Genome sequencing and assembly.</title>
        <authorList>
            <person name="Kang M."/>
        </authorList>
    </citation>
    <scope>NUCLEOTIDE SEQUENCE</scope>
    <source>
        <strain evidence="2">AW1</strain>
    </source>
</reference>
<dbReference type="InterPro" id="IPR005123">
    <property type="entry name" value="Oxoglu/Fe-dep_dioxygenase_dom"/>
</dbReference>